<reference evidence="8" key="1">
    <citation type="journal article" date="2020" name="mSystems">
        <title>Genome- and Community-Level Interaction Insights into Carbon Utilization and Element Cycling Functions of Hydrothermarchaeota in Hydrothermal Sediment.</title>
        <authorList>
            <person name="Zhou Z."/>
            <person name="Liu Y."/>
            <person name="Xu W."/>
            <person name="Pan J."/>
            <person name="Luo Z.H."/>
            <person name="Li M."/>
        </authorList>
    </citation>
    <scope>NUCLEOTIDE SEQUENCE [LARGE SCALE GENOMIC DNA]</scope>
    <source>
        <strain evidence="8">HyVt-633</strain>
    </source>
</reference>
<dbReference type="SUPFAM" id="SSF81338">
    <property type="entry name" value="Aquaporin-like"/>
    <property type="match status" value="1"/>
</dbReference>
<proteinExistence type="inferred from homology"/>
<accession>A0A7C5HHX2</accession>
<evidence type="ECO:0000256" key="3">
    <source>
        <dbReference type="ARBA" id="ARBA00022692"/>
    </source>
</evidence>
<evidence type="ECO:0000256" key="4">
    <source>
        <dbReference type="ARBA" id="ARBA00022989"/>
    </source>
</evidence>
<dbReference type="InterPro" id="IPR022357">
    <property type="entry name" value="MIP_CS"/>
</dbReference>
<dbReference type="AlphaFoldDB" id="A0A7C5HHX2"/>
<dbReference type="PANTHER" id="PTHR45724">
    <property type="entry name" value="AQUAPORIN NIP2-1"/>
    <property type="match status" value="1"/>
</dbReference>
<organism evidence="8">
    <name type="scientific">Chlorobaculum parvum</name>
    <dbReference type="NCBI Taxonomy" id="274539"/>
    <lineage>
        <taxon>Bacteria</taxon>
        <taxon>Pseudomonadati</taxon>
        <taxon>Chlorobiota</taxon>
        <taxon>Chlorobiia</taxon>
        <taxon>Chlorobiales</taxon>
        <taxon>Chlorobiaceae</taxon>
        <taxon>Chlorobaculum</taxon>
    </lineage>
</organism>
<feature type="transmembrane region" description="Helical" evidence="7">
    <location>
        <begin position="149"/>
        <end position="168"/>
    </location>
</feature>
<dbReference type="Pfam" id="PF00230">
    <property type="entry name" value="MIP"/>
    <property type="match status" value="1"/>
</dbReference>
<gene>
    <name evidence="8" type="ORF">ENL07_00615</name>
</gene>
<dbReference type="PROSITE" id="PS00221">
    <property type="entry name" value="MIP"/>
    <property type="match status" value="1"/>
</dbReference>
<dbReference type="PROSITE" id="PS51257">
    <property type="entry name" value="PROKAR_LIPOPROTEIN"/>
    <property type="match status" value="1"/>
</dbReference>
<feature type="transmembrane region" description="Helical" evidence="7">
    <location>
        <begin position="83"/>
        <end position="103"/>
    </location>
</feature>
<feature type="transmembrane region" description="Helical" evidence="7">
    <location>
        <begin position="118"/>
        <end position="137"/>
    </location>
</feature>
<keyword evidence="2 6" id="KW-0813">Transport</keyword>
<evidence type="ECO:0000256" key="5">
    <source>
        <dbReference type="ARBA" id="ARBA00023136"/>
    </source>
</evidence>
<sequence>MKNNRYIAEAIGTFALVFAGCGAIVVNESFGGALGHLGVSTVFGLVVMAMIYSVGNVSGAHLNPAVTLGFVFAGRLDKRNIPGYIGSQLIGALAAAASLRLLFPESATLGSTLPGIDLARAFIVEVLLSFVLMFVILNVSTGHMEKGIMAGVAVGGTIALEALVGGPLTGASMNPARSLAPALVSGNLSSIWLYLTAPVVGTWLAHPTCRWIQGPNCCVSTQDGDESEAEYDDKSCG</sequence>
<keyword evidence="4 7" id="KW-1133">Transmembrane helix</keyword>
<evidence type="ECO:0000256" key="2">
    <source>
        <dbReference type="ARBA" id="ARBA00022448"/>
    </source>
</evidence>
<keyword evidence="5 7" id="KW-0472">Membrane</keyword>
<dbReference type="PANTHER" id="PTHR45724:SF13">
    <property type="entry name" value="AQUAPORIN NIP1-1-RELATED"/>
    <property type="match status" value="1"/>
</dbReference>
<dbReference type="InterPro" id="IPR000425">
    <property type="entry name" value="MIP"/>
</dbReference>
<dbReference type="InterPro" id="IPR023271">
    <property type="entry name" value="Aquaporin-like"/>
</dbReference>
<feature type="transmembrane region" description="Helical" evidence="7">
    <location>
        <begin position="188"/>
        <end position="205"/>
    </location>
</feature>
<protein>
    <submittedName>
        <fullName evidence="8">Aquaporin</fullName>
    </submittedName>
</protein>
<dbReference type="GO" id="GO:0015267">
    <property type="term" value="F:channel activity"/>
    <property type="evidence" value="ECO:0007669"/>
    <property type="project" value="InterPro"/>
</dbReference>
<dbReference type="Gene3D" id="1.20.1080.10">
    <property type="entry name" value="Glycerol uptake facilitator protein"/>
    <property type="match status" value="1"/>
</dbReference>
<dbReference type="Proteomes" id="UP000886058">
    <property type="component" value="Unassembled WGS sequence"/>
</dbReference>
<comment type="similarity">
    <text evidence="6">Belongs to the MIP/aquaporin (TC 1.A.8) family.</text>
</comment>
<evidence type="ECO:0000256" key="7">
    <source>
        <dbReference type="SAM" id="Phobius"/>
    </source>
</evidence>
<name>A0A7C5HHX2_9CHLB</name>
<evidence type="ECO:0000256" key="6">
    <source>
        <dbReference type="RuleBase" id="RU000477"/>
    </source>
</evidence>
<keyword evidence="3 6" id="KW-0812">Transmembrane</keyword>
<dbReference type="PRINTS" id="PR00783">
    <property type="entry name" value="MINTRINSICP"/>
</dbReference>
<comment type="caution">
    <text evidence="8">The sequence shown here is derived from an EMBL/GenBank/DDBJ whole genome shotgun (WGS) entry which is preliminary data.</text>
</comment>
<feature type="transmembrane region" description="Helical" evidence="7">
    <location>
        <begin position="6"/>
        <end position="26"/>
    </location>
</feature>
<evidence type="ECO:0000313" key="8">
    <source>
        <dbReference type="EMBL" id="HHE31162.1"/>
    </source>
</evidence>
<dbReference type="EMBL" id="DRSQ01000014">
    <property type="protein sequence ID" value="HHE31162.1"/>
    <property type="molecule type" value="Genomic_DNA"/>
</dbReference>
<dbReference type="GO" id="GO:0016020">
    <property type="term" value="C:membrane"/>
    <property type="evidence" value="ECO:0007669"/>
    <property type="project" value="UniProtKB-SubCell"/>
</dbReference>
<dbReference type="InterPro" id="IPR034294">
    <property type="entry name" value="Aquaporin_transptr"/>
</dbReference>
<evidence type="ECO:0000256" key="1">
    <source>
        <dbReference type="ARBA" id="ARBA00004141"/>
    </source>
</evidence>
<comment type="subcellular location">
    <subcellularLocation>
        <location evidence="1">Membrane</location>
        <topology evidence="1">Multi-pass membrane protein</topology>
    </subcellularLocation>
</comment>
<feature type="transmembrane region" description="Helical" evidence="7">
    <location>
        <begin position="33"/>
        <end position="54"/>
    </location>
</feature>